<dbReference type="RefSeq" id="XP_021841675.2">
    <property type="nucleotide sequence ID" value="XM_021985983.2"/>
</dbReference>
<name>A0A9R0JNW4_SPIOL</name>
<sequence length="108" mass="12776">MFIISQARNNFWFSTESKHNKKDPILPRQLLWDTYIAEGDALPDFLVYIAASLIFTELSDLASQQQRISKVSKMERNYMQIFSPNPYTQEEIDDVREKRSRYFISSCL</sequence>
<reference evidence="1" key="1">
    <citation type="journal article" date="2021" name="Nat. Commun.">
        <title>Genomic analyses provide insights into spinach domestication and the genetic basis of agronomic traits.</title>
        <authorList>
            <person name="Cai X."/>
            <person name="Sun X."/>
            <person name="Xu C."/>
            <person name="Sun H."/>
            <person name="Wang X."/>
            <person name="Ge C."/>
            <person name="Zhang Z."/>
            <person name="Wang Q."/>
            <person name="Fei Z."/>
            <person name="Jiao C."/>
            <person name="Wang Q."/>
        </authorList>
    </citation>
    <scope>NUCLEOTIDE SEQUENCE [LARGE SCALE GENOMIC DNA]</scope>
    <source>
        <strain evidence="1">cv. Varoflay</strain>
    </source>
</reference>
<proteinExistence type="predicted"/>
<organism evidence="1 2">
    <name type="scientific">Spinacia oleracea</name>
    <name type="common">Spinach</name>
    <dbReference type="NCBI Taxonomy" id="3562"/>
    <lineage>
        <taxon>Eukaryota</taxon>
        <taxon>Viridiplantae</taxon>
        <taxon>Streptophyta</taxon>
        <taxon>Embryophyta</taxon>
        <taxon>Tracheophyta</taxon>
        <taxon>Spermatophyta</taxon>
        <taxon>Magnoliopsida</taxon>
        <taxon>eudicotyledons</taxon>
        <taxon>Gunneridae</taxon>
        <taxon>Pentapetalae</taxon>
        <taxon>Caryophyllales</taxon>
        <taxon>Chenopodiaceae</taxon>
        <taxon>Chenopodioideae</taxon>
        <taxon>Anserineae</taxon>
        <taxon>Spinacia</taxon>
    </lineage>
</organism>
<dbReference type="Proteomes" id="UP000813463">
    <property type="component" value="Chromosome 6"/>
</dbReference>
<evidence type="ECO:0000313" key="1">
    <source>
        <dbReference type="Proteomes" id="UP000813463"/>
    </source>
</evidence>
<dbReference type="GeneID" id="110781937"/>
<keyword evidence="1" id="KW-1185">Reference proteome</keyword>
<gene>
    <name evidence="2" type="primary">LOC110781937</name>
</gene>
<evidence type="ECO:0000313" key="2">
    <source>
        <dbReference type="RefSeq" id="XP_021841675.2"/>
    </source>
</evidence>
<dbReference type="AlphaFoldDB" id="A0A9R0JNW4"/>
<protein>
    <submittedName>
        <fullName evidence="2">Uncharacterized protein isoform X1</fullName>
    </submittedName>
</protein>
<reference evidence="2" key="2">
    <citation type="submission" date="2025-08" db="UniProtKB">
        <authorList>
            <consortium name="RefSeq"/>
        </authorList>
    </citation>
    <scope>IDENTIFICATION</scope>
    <source>
        <tissue evidence="2">Leaf</tissue>
    </source>
</reference>
<dbReference type="KEGG" id="soe:110781937"/>
<accession>A0A9R0JNW4</accession>